<dbReference type="Gene3D" id="3.40.50.2300">
    <property type="match status" value="1"/>
</dbReference>
<dbReference type="Pfam" id="PF07494">
    <property type="entry name" value="Reg_prop"/>
    <property type="match status" value="3"/>
</dbReference>
<dbReference type="PROSITE" id="PS00041">
    <property type="entry name" value="HTH_ARAC_FAMILY_1"/>
    <property type="match status" value="1"/>
</dbReference>
<dbReference type="InterPro" id="IPR011123">
    <property type="entry name" value="Y_Y_Y"/>
</dbReference>
<dbReference type="EMBL" id="WDEH01000009">
    <property type="protein sequence ID" value="KAB6140119.1"/>
    <property type="molecule type" value="Genomic_DNA"/>
</dbReference>
<dbReference type="SMART" id="SM00387">
    <property type="entry name" value="HATPase_c"/>
    <property type="match status" value="1"/>
</dbReference>
<dbReference type="RefSeq" id="WP_062694388.1">
    <property type="nucleotide sequence ID" value="NZ_JABFCE010000005.1"/>
</dbReference>
<dbReference type="InterPro" id="IPR001789">
    <property type="entry name" value="Sig_transdc_resp-reg_receiver"/>
</dbReference>
<dbReference type="Gene3D" id="1.10.287.130">
    <property type="match status" value="1"/>
</dbReference>
<name>A0A6A2RTT4_9BACE</name>
<dbReference type="SUPFAM" id="SSF63829">
    <property type="entry name" value="Calcium-dependent phosphotriesterase"/>
    <property type="match status" value="3"/>
</dbReference>
<dbReference type="GO" id="GO:0043565">
    <property type="term" value="F:sequence-specific DNA binding"/>
    <property type="evidence" value="ECO:0007669"/>
    <property type="project" value="InterPro"/>
</dbReference>
<evidence type="ECO:0000256" key="4">
    <source>
        <dbReference type="ARBA" id="ARBA00023015"/>
    </source>
</evidence>
<dbReference type="InterPro" id="IPR003661">
    <property type="entry name" value="HisK_dim/P_dom"/>
</dbReference>
<dbReference type="Pfam" id="PF12833">
    <property type="entry name" value="HTH_18"/>
    <property type="match status" value="1"/>
</dbReference>
<dbReference type="SMART" id="SM00388">
    <property type="entry name" value="HisKA"/>
    <property type="match status" value="1"/>
</dbReference>
<evidence type="ECO:0000256" key="2">
    <source>
        <dbReference type="ARBA" id="ARBA00012438"/>
    </source>
</evidence>
<dbReference type="InterPro" id="IPR005467">
    <property type="entry name" value="His_kinase_dom"/>
</dbReference>
<evidence type="ECO:0000256" key="5">
    <source>
        <dbReference type="ARBA" id="ARBA00023125"/>
    </source>
</evidence>
<organism evidence="8 9">
    <name type="scientific">Bacteroides xylanisolvens</name>
    <dbReference type="NCBI Taxonomy" id="371601"/>
    <lineage>
        <taxon>Bacteria</taxon>
        <taxon>Pseudomonadati</taxon>
        <taxon>Bacteroidota</taxon>
        <taxon>Bacteroidia</taxon>
        <taxon>Bacteroidales</taxon>
        <taxon>Bacteroidaceae</taxon>
        <taxon>Bacteroides</taxon>
    </lineage>
</organism>
<dbReference type="SMART" id="SM00342">
    <property type="entry name" value="HTH_ARAC"/>
    <property type="match status" value="1"/>
</dbReference>
<evidence type="ECO:0000313" key="9">
    <source>
        <dbReference type="Proteomes" id="UP000487596"/>
    </source>
</evidence>
<dbReference type="InterPro" id="IPR036097">
    <property type="entry name" value="HisK_dim/P_sf"/>
</dbReference>
<dbReference type="InterPro" id="IPR036890">
    <property type="entry name" value="HATPase_C_sf"/>
</dbReference>
<dbReference type="GO" id="GO:0000155">
    <property type="term" value="F:phosphorelay sensor kinase activity"/>
    <property type="evidence" value="ECO:0007669"/>
    <property type="project" value="InterPro"/>
</dbReference>
<dbReference type="Pfam" id="PF02518">
    <property type="entry name" value="HATPase_c"/>
    <property type="match status" value="1"/>
</dbReference>
<dbReference type="PRINTS" id="PR00344">
    <property type="entry name" value="BCTRLSENSOR"/>
</dbReference>
<dbReference type="InterPro" id="IPR009057">
    <property type="entry name" value="Homeodomain-like_sf"/>
</dbReference>
<dbReference type="Pfam" id="PF07495">
    <property type="entry name" value="Y_Y_Y"/>
    <property type="match status" value="1"/>
</dbReference>
<dbReference type="Gene3D" id="1.10.10.60">
    <property type="entry name" value="Homeodomain-like"/>
    <property type="match status" value="2"/>
</dbReference>
<dbReference type="Pfam" id="PF00072">
    <property type="entry name" value="Response_reg"/>
    <property type="match status" value="1"/>
</dbReference>
<dbReference type="CDD" id="cd00082">
    <property type="entry name" value="HisKA"/>
    <property type="match status" value="1"/>
</dbReference>
<dbReference type="Gene3D" id="2.60.40.10">
    <property type="entry name" value="Immunoglobulins"/>
    <property type="match status" value="1"/>
</dbReference>
<gene>
    <name evidence="8" type="ORF">GA424_07590</name>
</gene>
<keyword evidence="6" id="KW-0804">Transcription</keyword>
<protein>
    <recommendedName>
        <fullName evidence="2">histidine kinase</fullName>
        <ecNumber evidence="2">2.7.13.3</ecNumber>
    </recommendedName>
</protein>
<dbReference type="EC" id="2.7.13.3" evidence="2"/>
<dbReference type="SMART" id="SM00448">
    <property type="entry name" value="REC"/>
    <property type="match status" value="1"/>
</dbReference>
<dbReference type="InterPro" id="IPR013783">
    <property type="entry name" value="Ig-like_fold"/>
</dbReference>
<comment type="caution">
    <text evidence="7">Lacks conserved residue(s) required for the propagation of feature annotation.</text>
</comment>
<comment type="catalytic activity">
    <reaction evidence="1">
        <text>ATP + protein L-histidine = ADP + protein N-phospho-L-histidine.</text>
        <dbReference type="EC" id="2.7.13.3"/>
    </reaction>
</comment>
<dbReference type="SUPFAM" id="SSF46689">
    <property type="entry name" value="Homeodomain-like"/>
    <property type="match status" value="1"/>
</dbReference>
<proteinExistence type="predicted"/>
<dbReference type="PROSITE" id="PS01124">
    <property type="entry name" value="HTH_ARAC_FAMILY_2"/>
    <property type="match status" value="1"/>
</dbReference>
<dbReference type="SUPFAM" id="SSF52172">
    <property type="entry name" value="CheY-like"/>
    <property type="match status" value="1"/>
</dbReference>
<dbReference type="GO" id="GO:0003700">
    <property type="term" value="F:DNA-binding transcription factor activity"/>
    <property type="evidence" value="ECO:0007669"/>
    <property type="project" value="InterPro"/>
</dbReference>
<evidence type="ECO:0000256" key="3">
    <source>
        <dbReference type="ARBA" id="ARBA00022553"/>
    </source>
</evidence>
<evidence type="ECO:0000313" key="8">
    <source>
        <dbReference type="EMBL" id="KAB6140119.1"/>
    </source>
</evidence>
<evidence type="ECO:0000256" key="7">
    <source>
        <dbReference type="PROSITE-ProRule" id="PRU00169"/>
    </source>
</evidence>
<dbReference type="PANTHER" id="PTHR43547">
    <property type="entry name" value="TWO-COMPONENT HISTIDINE KINASE"/>
    <property type="match status" value="1"/>
</dbReference>
<accession>A0A6A2RTT4</accession>
<dbReference type="CDD" id="cd00156">
    <property type="entry name" value="REC"/>
    <property type="match status" value="1"/>
</dbReference>
<dbReference type="Gene3D" id="3.30.565.10">
    <property type="entry name" value="Histidine kinase-like ATPase, C-terminal domain"/>
    <property type="match status" value="1"/>
</dbReference>
<evidence type="ECO:0000256" key="1">
    <source>
        <dbReference type="ARBA" id="ARBA00000085"/>
    </source>
</evidence>
<dbReference type="InterPro" id="IPR018060">
    <property type="entry name" value="HTH_AraC"/>
</dbReference>
<dbReference type="Proteomes" id="UP000487596">
    <property type="component" value="Unassembled WGS sequence"/>
</dbReference>
<dbReference type="SUPFAM" id="SSF55874">
    <property type="entry name" value="ATPase domain of HSP90 chaperone/DNA topoisomerase II/histidine kinase"/>
    <property type="match status" value="1"/>
</dbReference>
<dbReference type="InterPro" id="IPR004358">
    <property type="entry name" value="Sig_transdc_His_kin-like_C"/>
</dbReference>
<keyword evidence="3" id="KW-0597">Phosphoprotein</keyword>
<dbReference type="PROSITE" id="PS50110">
    <property type="entry name" value="RESPONSE_REGULATORY"/>
    <property type="match status" value="1"/>
</dbReference>
<dbReference type="Gene3D" id="2.130.10.10">
    <property type="entry name" value="YVTN repeat-like/Quinoprotein amine dehydrogenase"/>
    <property type="match status" value="2"/>
</dbReference>
<evidence type="ECO:0000256" key="6">
    <source>
        <dbReference type="ARBA" id="ARBA00023163"/>
    </source>
</evidence>
<keyword evidence="4" id="KW-0805">Transcription regulation</keyword>
<keyword evidence="5" id="KW-0238">DNA-binding</keyword>
<dbReference type="InterPro" id="IPR015943">
    <property type="entry name" value="WD40/YVTN_repeat-like_dom_sf"/>
</dbReference>
<reference evidence="8 9" key="1">
    <citation type="journal article" date="2019" name="Nat. Med.">
        <title>A library of human gut bacterial isolates paired with longitudinal multiomics data enables mechanistic microbiome research.</title>
        <authorList>
            <person name="Poyet M."/>
            <person name="Groussin M."/>
            <person name="Gibbons S.M."/>
            <person name="Avila-Pacheco J."/>
            <person name="Jiang X."/>
            <person name="Kearney S.M."/>
            <person name="Perrotta A.R."/>
            <person name="Berdy B."/>
            <person name="Zhao S."/>
            <person name="Lieberman T.D."/>
            <person name="Swanson P.K."/>
            <person name="Smith M."/>
            <person name="Roesemann S."/>
            <person name="Alexander J.E."/>
            <person name="Rich S.A."/>
            <person name="Livny J."/>
            <person name="Vlamakis H."/>
            <person name="Clish C."/>
            <person name="Bullock K."/>
            <person name="Deik A."/>
            <person name="Scott J."/>
            <person name="Pierce K.A."/>
            <person name="Xavier R.J."/>
            <person name="Alm E.J."/>
        </authorList>
    </citation>
    <scope>NUCLEOTIDE SEQUENCE [LARGE SCALE GENOMIC DNA]</scope>
    <source>
        <strain evidence="8 9">BIOML-A62</strain>
    </source>
</reference>
<comment type="caution">
    <text evidence="8">The sequence shown here is derived from an EMBL/GenBank/DDBJ whole genome shotgun (WGS) entry which is preliminary data.</text>
</comment>
<dbReference type="SUPFAM" id="SSF47384">
    <property type="entry name" value="Homodimeric domain of signal transducing histidine kinase"/>
    <property type="match status" value="1"/>
</dbReference>
<dbReference type="InterPro" id="IPR018062">
    <property type="entry name" value="HTH_AraC-typ_CS"/>
</dbReference>
<dbReference type="InterPro" id="IPR003594">
    <property type="entry name" value="HATPase_dom"/>
</dbReference>
<dbReference type="PANTHER" id="PTHR43547:SF2">
    <property type="entry name" value="HYBRID SIGNAL TRANSDUCTION HISTIDINE KINASE C"/>
    <property type="match status" value="1"/>
</dbReference>
<dbReference type="InterPro" id="IPR011110">
    <property type="entry name" value="Reg_prop"/>
</dbReference>
<dbReference type="PROSITE" id="PS50109">
    <property type="entry name" value="HIS_KIN"/>
    <property type="match status" value="1"/>
</dbReference>
<dbReference type="InterPro" id="IPR011006">
    <property type="entry name" value="CheY-like_superfamily"/>
</dbReference>
<sequence length="1347" mass="155254">MSSNSFFTFIFWISVFILCTKPTFAIDTNLKFEHMDISTGLNSNTVYCTFQDSNGQMWFGTNDGLTTYDTYTFKTWRTDSNNPYSIGNNGIYCIYEDRNNRLWIGTEKGLYLFNKDLDKFQQINGLNIEKSHIRSISEDSHGKIWAASLGHGIFKYNPNNKELRNYRQSQNVGLNSDYSTKILSDSLGNIWCLASGSYLHRYNHDSDTFEKILIKDKKNGMVETNAFTMCLDWKGDLWISGWDCGIFHYSIEESCFKNYLTDRGRPILQGRIHTIKAFEPNKIYIGSDQGLTLFDPSTQKYITTSYNRNNSSSLSDDFVYDILKDNEGGLWITTYFGGINYSNPNSSNFTIRHCATESARGRIISKFHEDKNGDIFIGTDDGGLFIYNPIKDKCHRYTIDKSNPNLNIHAIWSNDTYLWIGTYSKGLYRINHKTKYVEHIPYFEKDGITNESIYSIHEDLSGKIWIGTKTAIWTWTKKHGFIKEKELGYNSDIIAICEDLKGSIWFASLNKGILKYTPTTHNITHISKGSNGIKIPNEITSMSLHMDYLFIGTSGQGLIKYHIPTESITKEKCSNIEMEHLSIYNIISYKDNLWLSTNEGLLCYNPSIAKCNILGKYDGLNTNLFNPNSGIVASDGKIYLGSNNGFNIVTPDRLKSNTVKPNTIFIHTSNTLYKHTDSTILYKWHNPFTIKFASLSYHSPINNKYKYYLEGYHSNWIETNWKNNHVTFSDLPCGKYTFWVCSSNNDGVWGTPISWNIIVKPHWWNSKVAIIIYILICMALVFGIITYSIMHHVQKKKNRIAKIKYVREKTRIETELQFFFNLAQEIRTPIMLINNPINEIASIENLPENIAQKISIIQNSSKKLSNLADEILDLKKINAEVNIYPTPIIDLTSQIVNTFKANNSFLDVDIVFIDEIKKNVVANLNIDAWNKIMNHLLSNALRFTNNLIEVRAKIYKNNIIITIHDNGIGISQDDIKNVFNAFWHYDKTNRVNVSGFGLGLTISKLLLYKMDMTINIESEVNKFTTFTISIPIYEKSIENETILERIQDLNSLDTPSVANINQSEIDSYLRKHNRILIVDNDRDLQLYLADALSKEYKIYTASNGEEAMEILSIGEKPDIIICEVMIPKMNGINLCKRLKKDANLYNIPIIMFADNTDINTKSYCIQNGAEAFIEKPINVDYLKIRIKNILEKRKLLQLFFSKHSFITLSEPSDNNVDDCFLKQFSDIVVQCISKHDLTVDDVAKEMCMSRSVLFKKVKEITEMTPNNYIKAIRLQKAAELLIQEEYKINEICYLVGFNNHSYFTKCFVDYFGLLPKEYIAKRKKEEQRNEKEKTRNDIHPFSCQNPD</sequence>